<dbReference type="InterPro" id="IPR029062">
    <property type="entry name" value="Class_I_gatase-like"/>
</dbReference>
<comment type="similarity">
    <text evidence="3">Belongs to the peptidase C26 family.</text>
</comment>
<dbReference type="PANTHER" id="PTHR42695:SF9">
    <property type="entry name" value="GAMMA-GLUTAMYL PEPTIDASE 2-RELATED"/>
    <property type="match status" value="1"/>
</dbReference>
<comment type="pathway">
    <text evidence="2">Secondary metabolite biosynthesis.</text>
</comment>
<name>A0A0K9P3N2_ZOSMR</name>
<dbReference type="InterPro" id="IPR044992">
    <property type="entry name" value="ChyE-like"/>
</dbReference>
<evidence type="ECO:0000256" key="3">
    <source>
        <dbReference type="ARBA" id="ARBA00011083"/>
    </source>
</evidence>
<feature type="domain" description="Glutamine amidotransferase" evidence="6">
    <location>
        <begin position="70"/>
        <end position="210"/>
    </location>
</feature>
<dbReference type="OrthoDB" id="92161at2759"/>
<keyword evidence="8" id="KW-1185">Reference proteome</keyword>
<evidence type="ECO:0000313" key="8">
    <source>
        <dbReference type="Proteomes" id="UP000036987"/>
    </source>
</evidence>
<dbReference type="FunFam" id="3.40.50.880:FF:000040">
    <property type="entry name" value="Gamma-glutamyl peptidase 5"/>
    <property type="match status" value="1"/>
</dbReference>
<dbReference type="OMA" id="DCFRVID"/>
<accession>A0A0K9P3N2</accession>
<comment type="caution">
    <text evidence="7">The sequence shown here is derived from an EMBL/GenBank/DDBJ whole genome shotgun (WGS) entry which is preliminary data.</text>
</comment>
<dbReference type="Proteomes" id="UP000036987">
    <property type="component" value="Unassembled WGS sequence"/>
</dbReference>
<dbReference type="SUPFAM" id="SSF52317">
    <property type="entry name" value="Class I glutamine amidotransferase-like"/>
    <property type="match status" value="1"/>
</dbReference>
<keyword evidence="5" id="KW-0378">Hydrolase</keyword>
<dbReference type="GO" id="GO:0019760">
    <property type="term" value="P:glucosinolate metabolic process"/>
    <property type="evidence" value="ECO:0007669"/>
    <property type="project" value="UniProtKB-ARBA"/>
</dbReference>
<evidence type="ECO:0000256" key="2">
    <source>
        <dbReference type="ARBA" id="ARBA00005179"/>
    </source>
</evidence>
<dbReference type="AlphaFoldDB" id="A0A0K9P3N2"/>
<dbReference type="Pfam" id="PF00117">
    <property type="entry name" value="GATase"/>
    <property type="match status" value="1"/>
</dbReference>
<evidence type="ECO:0000259" key="6">
    <source>
        <dbReference type="Pfam" id="PF00117"/>
    </source>
</evidence>
<dbReference type="PROSITE" id="PS51273">
    <property type="entry name" value="GATASE_TYPE_1"/>
    <property type="match status" value="1"/>
</dbReference>
<dbReference type="PANTHER" id="PTHR42695">
    <property type="entry name" value="GLUTAMINE AMIDOTRANSFERASE YLR126C-RELATED"/>
    <property type="match status" value="1"/>
</dbReference>
<reference evidence="8" key="1">
    <citation type="journal article" date="2016" name="Nature">
        <title>The genome of the seagrass Zostera marina reveals angiosperm adaptation to the sea.</title>
        <authorList>
            <person name="Olsen J.L."/>
            <person name="Rouze P."/>
            <person name="Verhelst B."/>
            <person name="Lin Y.-C."/>
            <person name="Bayer T."/>
            <person name="Collen J."/>
            <person name="Dattolo E."/>
            <person name="De Paoli E."/>
            <person name="Dittami S."/>
            <person name="Maumus F."/>
            <person name="Michel G."/>
            <person name="Kersting A."/>
            <person name="Lauritano C."/>
            <person name="Lohaus R."/>
            <person name="Toepel M."/>
            <person name="Tonon T."/>
            <person name="Vanneste K."/>
            <person name="Amirebrahimi M."/>
            <person name="Brakel J."/>
            <person name="Bostroem C."/>
            <person name="Chovatia M."/>
            <person name="Grimwood J."/>
            <person name="Jenkins J.W."/>
            <person name="Jueterbock A."/>
            <person name="Mraz A."/>
            <person name="Stam W.T."/>
            <person name="Tice H."/>
            <person name="Bornberg-Bauer E."/>
            <person name="Green P.J."/>
            <person name="Pearson G.A."/>
            <person name="Procaccini G."/>
            <person name="Duarte C.M."/>
            <person name="Schmutz J."/>
            <person name="Reusch T.B.H."/>
            <person name="Van de Peer Y."/>
        </authorList>
    </citation>
    <scope>NUCLEOTIDE SEQUENCE [LARGE SCALE GENOMIC DNA]</scope>
    <source>
        <strain evidence="8">cv. Finnish</strain>
    </source>
</reference>
<evidence type="ECO:0000313" key="7">
    <source>
        <dbReference type="EMBL" id="KMZ62852.1"/>
    </source>
</evidence>
<dbReference type="EMBL" id="LFYR01001305">
    <property type="protein sequence ID" value="KMZ62852.1"/>
    <property type="molecule type" value="Genomic_DNA"/>
</dbReference>
<dbReference type="GO" id="GO:0008233">
    <property type="term" value="F:peptidase activity"/>
    <property type="evidence" value="ECO:0007669"/>
    <property type="project" value="UniProtKB-ARBA"/>
</dbReference>
<dbReference type="CDD" id="cd01741">
    <property type="entry name" value="GATase1_1"/>
    <property type="match status" value="1"/>
</dbReference>
<evidence type="ECO:0000256" key="4">
    <source>
        <dbReference type="ARBA" id="ARBA00022490"/>
    </source>
</evidence>
<dbReference type="InterPro" id="IPR017926">
    <property type="entry name" value="GATASE"/>
</dbReference>
<comment type="subcellular location">
    <subcellularLocation>
        <location evidence="1">Cytoplasm</location>
        <location evidence="1">Cytosol</location>
    </subcellularLocation>
</comment>
<dbReference type="Gene3D" id="3.40.50.880">
    <property type="match status" value="1"/>
</dbReference>
<organism evidence="7 8">
    <name type="scientific">Zostera marina</name>
    <name type="common">Eelgrass</name>
    <dbReference type="NCBI Taxonomy" id="29655"/>
    <lineage>
        <taxon>Eukaryota</taxon>
        <taxon>Viridiplantae</taxon>
        <taxon>Streptophyta</taxon>
        <taxon>Embryophyta</taxon>
        <taxon>Tracheophyta</taxon>
        <taxon>Spermatophyta</taxon>
        <taxon>Magnoliopsida</taxon>
        <taxon>Liliopsida</taxon>
        <taxon>Zosteraceae</taxon>
        <taxon>Zostera</taxon>
    </lineage>
</organism>
<evidence type="ECO:0000256" key="1">
    <source>
        <dbReference type="ARBA" id="ARBA00004514"/>
    </source>
</evidence>
<dbReference type="STRING" id="29655.A0A0K9P3N2"/>
<dbReference type="GO" id="GO:0005829">
    <property type="term" value="C:cytosol"/>
    <property type="evidence" value="ECO:0000318"/>
    <property type="project" value="GO_Central"/>
</dbReference>
<proteinExistence type="inferred from homology"/>
<keyword evidence="4" id="KW-0963">Cytoplasm</keyword>
<evidence type="ECO:0000256" key="5">
    <source>
        <dbReference type="ARBA" id="ARBA00022801"/>
    </source>
</evidence>
<protein>
    <submittedName>
        <fullName evidence="7">GMP synthase [glutamine-hydrolyzing]</fullName>
    </submittedName>
</protein>
<sequence length="260" mass="29355">MRSSGYLTNMVTTKQEKRFALLMAARDSDYVKTTYGGYYNVFVDAYGDQGERWDLFRVIDGEFPCSADICMYDAFVISGSPNDAYGDEPWVMELCELLQKLDSMRKKLLGICFGHQVLCHALGGKVGKAETGWDIGVREVTVVDEVPCGLKGESKVSMLCTHHPILEIHQDEVWEVPEEGEVVAYSEKTGVEVFAIQDRVLGIQGHPEYSKDILCNIIDRLVGNHTIDKDFAEETKLVLDKVEPDAKFWIHVCKKFLKNN</sequence>
<gene>
    <name evidence="7" type="ORF">ZOSMA_43G00340</name>
</gene>